<dbReference type="Gene3D" id="3.40.50.720">
    <property type="entry name" value="NAD(P)-binding Rossmann-like Domain"/>
    <property type="match status" value="2"/>
</dbReference>
<protein>
    <submittedName>
        <fullName evidence="2">Nucleoside-diphosphate sugar epimerase</fullName>
    </submittedName>
</protein>
<comment type="caution">
    <text evidence="2">The sequence shown here is derived from an EMBL/GenBank/DDBJ whole genome shotgun (WGS) entry which is preliminary data.</text>
</comment>
<evidence type="ECO:0000313" key="2">
    <source>
        <dbReference type="EMBL" id="MEG3184192.1"/>
    </source>
</evidence>
<evidence type="ECO:0000259" key="1">
    <source>
        <dbReference type="Pfam" id="PF01370"/>
    </source>
</evidence>
<name>A0ABU7YZ39_9GAMM</name>
<accession>A0ABU7YZ39</accession>
<organism evidence="2 3">
    <name type="scientific">Novilysobacter erysipheiresistens</name>
    <dbReference type="NCBI Taxonomy" id="1749332"/>
    <lineage>
        <taxon>Bacteria</taxon>
        <taxon>Pseudomonadati</taxon>
        <taxon>Pseudomonadota</taxon>
        <taxon>Gammaproteobacteria</taxon>
        <taxon>Lysobacterales</taxon>
        <taxon>Lysobacteraceae</taxon>
        <taxon>Novilysobacter</taxon>
    </lineage>
</organism>
<dbReference type="Pfam" id="PF01370">
    <property type="entry name" value="Epimerase"/>
    <property type="match status" value="1"/>
</dbReference>
<dbReference type="PANTHER" id="PTHR12126">
    <property type="entry name" value="NADH-UBIQUINONE OXIDOREDUCTASE 39 KDA SUBUNIT-RELATED"/>
    <property type="match status" value="1"/>
</dbReference>
<keyword evidence="3" id="KW-1185">Reference proteome</keyword>
<dbReference type="RefSeq" id="WP_332616694.1">
    <property type="nucleotide sequence ID" value="NZ_JAXGFP010000004.1"/>
</dbReference>
<dbReference type="Proteomes" id="UP001355056">
    <property type="component" value="Unassembled WGS sequence"/>
</dbReference>
<dbReference type="PANTHER" id="PTHR12126:SF11">
    <property type="entry name" value="NADH DEHYDROGENASE [UBIQUINONE] 1 ALPHA SUBCOMPLEX SUBUNIT 9, MITOCHONDRIAL"/>
    <property type="match status" value="1"/>
</dbReference>
<dbReference type="InterPro" id="IPR036291">
    <property type="entry name" value="NAD(P)-bd_dom_sf"/>
</dbReference>
<sequence length="290" mass="31697">MRRALVFGGTGQVGQSVIDRLRTDGWRVTALSRRAQPDVEGLCWLRGDFDAMPPMPGAFDAIISCGPLDRFGRWYAQTDVTTPRVVAFGSTSIETKQVSADAIERDLVRRLGEGEANVFRTARSRAVAATLLRPTLVYGVGRDASLTRIAQLARRWRRFPLPRGANGLRQPVHVDDLADAVLACLEQPASFGRAYALPGGETLPYREMVARVLSALQPPAQLLELPPTLFRAVLRIAQASGRAQGLGGAAVARMHDDLVFDAESAQADFGYAPRRFQPRADMFEAPRNDA</sequence>
<dbReference type="InterPro" id="IPR001509">
    <property type="entry name" value="Epimerase_deHydtase"/>
</dbReference>
<dbReference type="EMBL" id="JAXGFP010000004">
    <property type="protein sequence ID" value="MEG3184192.1"/>
    <property type="molecule type" value="Genomic_DNA"/>
</dbReference>
<feature type="domain" description="NAD-dependent epimerase/dehydratase" evidence="1">
    <location>
        <begin position="120"/>
        <end position="191"/>
    </location>
</feature>
<evidence type="ECO:0000313" key="3">
    <source>
        <dbReference type="Proteomes" id="UP001355056"/>
    </source>
</evidence>
<dbReference type="SUPFAM" id="SSF51735">
    <property type="entry name" value="NAD(P)-binding Rossmann-fold domains"/>
    <property type="match status" value="1"/>
</dbReference>
<gene>
    <name evidence="2" type="ORF">SNE34_09235</name>
</gene>
<proteinExistence type="predicted"/>
<dbReference type="InterPro" id="IPR051207">
    <property type="entry name" value="ComplexI_NDUFA9_subunit"/>
</dbReference>
<reference evidence="2 3" key="1">
    <citation type="journal article" date="2016" name="Int. J. Syst. Evol. Microbiol.">
        <title>Lysobacter erysipheiresistens sp. nov., an antagonist of powdery mildew, isolated from tobacco-cultivated soil.</title>
        <authorList>
            <person name="Xie B."/>
            <person name="Li T."/>
            <person name="Lin X."/>
            <person name="Wang C.J."/>
            <person name="Chen Y.J."/>
            <person name="Liu W.J."/>
            <person name="Zhao Z.W."/>
        </authorList>
    </citation>
    <scope>NUCLEOTIDE SEQUENCE [LARGE SCALE GENOMIC DNA]</scope>
    <source>
        <strain evidence="2 3">RS-LYSO-3</strain>
    </source>
</reference>